<dbReference type="GO" id="GO:0005829">
    <property type="term" value="C:cytosol"/>
    <property type="evidence" value="ECO:0007669"/>
    <property type="project" value="TreeGrafter"/>
</dbReference>
<dbReference type="InterPro" id="IPR005119">
    <property type="entry name" value="LysR_subst-bd"/>
</dbReference>
<sequence>MDINQLKAFELVVRLGSFSKASRYLNVSQPTISLRVKELEKSVGGSLFYRVGKHMELTDLGQGFLPYASQALEVLKKGVERAHSIKEGKRGEVKIGTLPTYTTGLFTSAISEMDENYPEIDLVIHTGHNQQIIEMLYDGIIKMGLITYPFFNSDLKKLLLMKEPLILVAHKCHRLSKLKARTYTIEEVFANSSPYILTDWSDESKHWQRTHMTFGMDTLELPPPTALDFVRLGKGVALLTKSLAQDLLNIGTLTRLFPMDFPELYRWVALVSMESESSLTPAARSFLETLKINIETDKSSYR</sequence>
<dbReference type="FunFam" id="1.10.10.10:FF:000001">
    <property type="entry name" value="LysR family transcriptional regulator"/>
    <property type="match status" value="1"/>
</dbReference>
<dbReference type="GO" id="GO:0003700">
    <property type="term" value="F:DNA-binding transcription factor activity"/>
    <property type="evidence" value="ECO:0007669"/>
    <property type="project" value="InterPro"/>
</dbReference>
<evidence type="ECO:0000313" key="7">
    <source>
        <dbReference type="Proteomes" id="UP000447833"/>
    </source>
</evidence>
<evidence type="ECO:0000256" key="1">
    <source>
        <dbReference type="ARBA" id="ARBA00009437"/>
    </source>
</evidence>
<dbReference type="Gene3D" id="1.10.10.10">
    <property type="entry name" value="Winged helix-like DNA-binding domain superfamily/Winged helix DNA-binding domain"/>
    <property type="match status" value="1"/>
</dbReference>
<dbReference type="CDD" id="cd05466">
    <property type="entry name" value="PBP2_LTTR_substrate"/>
    <property type="match status" value="1"/>
</dbReference>
<dbReference type="AlphaFoldDB" id="A0A845EY93"/>
<comment type="caution">
    <text evidence="6">The sequence shown here is derived from an EMBL/GenBank/DDBJ whole genome shotgun (WGS) entry which is preliminary data.</text>
</comment>
<evidence type="ECO:0000256" key="2">
    <source>
        <dbReference type="ARBA" id="ARBA00023015"/>
    </source>
</evidence>
<dbReference type="Proteomes" id="UP000447833">
    <property type="component" value="Unassembled WGS sequence"/>
</dbReference>
<dbReference type="EMBL" id="WMEY01000002">
    <property type="protein sequence ID" value="MYL63493.1"/>
    <property type="molecule type" value="Genomic_DNA"/>
</dbReference>
<gene>
    <name evidence="6" type="ORF">GLW07_09025</name>
</gene>
<keyword evidence="3" id="KW-0238">DNA-binding</keyword>
<name>A0A845EY93_9BACL</name>
<evidence type="ECO:0000313" key="6">
    <source>
        <dbReference type="EMBL" id="MYL63493.1"/>
    </source>
</evidence>
<feature type="domain" description="HTH lysR-type" evidence="5">
    <location>
        <begin position="1"/>
        <end position="58"/>
    </location>
</feature>
<dbReference type="GO" id="GO:0003677">
    <property type="term" value="F:DNA binding"/>
    <property type="evidence" value="ECO:0007669"/>
    <property type="project" value="UniProtKB-KW"/>
</dbReference>
<evidence type="ECO:0000256" key="3">
    <source>
        <dbReference type="ARBA" id="ARBA00023125"/>
    </source>
</evidence>
<dbReference type="PROSITE" id="PS50931">
    <property type="entry name" value="HTH_LYSR"/>
    <property type="match status" value="1"/>
</dbReference>
<dbReference type="InterPro" id="IPR036388">
    <property type="entry name" value="WH-like_DNA-bd_sf"/>
</dbReference>
<organism evidence="6 7">
    <name type="scientific">Guptibacillus hwajinpoensis</name>
    <dbReference type="NCBI Taxonomy" id="208199"/>
    <lineage>
        <taxon>Bacteria</taxon>
        <taxon>Bacillati</taxon>
        <taxon>Bacillota</taxon>
        <taxon>Bacilli</taxon>
        <taxon>Bacillales</taxon>
        <taxon>Guptibacillaceae</taxon>
        <taxon>Guptibacillus</taxon>
    </lineage>
</organism>
<protein>
    <submittedName>
        <fullName evidence="6">LysR family transcriptional regulator</fullName>
    </submittedName>
</protein>
<comment type="similarity">
    <text evidence="1">Belongs to the LysR transcriptional regulatory family.</text>
</comment>
<accession>A0A845EY93</accession>
<dbReference type="InterPro" id="IPR000847">
    <property type="entry name" value="LysR_HTH_N"/>
</dbReference>
<dbReference type="RefSeq" id="WP_160919085.1">
    <property type="nucleotide sequence ID" value="NZ_WMEY01000002.1"/>
</dbReference>
<dbReference type="PANTHER" id="PTHR30419">
    <property type="entry name" value="HTH-TYPE TRANSCRIPTIONAL REGULATOR YBHD"/>
    <property type="match status" value="1"/>
</dbReference>
<dbReference type="PANTHER" id="PTHR30419:SF8">
    <property type="entry name" value="NITROGEN ASSIMILATION TRANSCRIPTIONAL ACTIVATOR-RELATED"/>
    <property type="match status" value="1"/>
</dbReference>
<dbReference type="InterPro" id="IPR036390">
    <property type="entry name" value="WH_DNA-bd_sf"/>
</dbReference>
<proteinExistence type="inferred from homology"/>
<dbReference type="Pfam" id="PF00126">
    <property type="entry name" value="HTH_1"/>
    <property type="match status" value="1"/>
</dbReference>
<keyword evidence="4" id="KW-0804">Transcription</keyword>
<reference evidence="6 7" key="1">
    <citation type="submission" date="2019-11" db="EMBL/GenBank/DDBJ databases">
        <title>Genome sequences of 17 halophilic strains isolated from different environments.</title>
        <authorList>
            <person name="Furrow R.E."/>
        </authorList>
    </citation>
    <scope>NUCLEOTIDE SEQUENCE [LARGE SCALE GENOMIC DNA]</scope>
    <source>
        <strain evidence="6 7">22506_14_FS</strain>
    </source>
</reference>
<evidence type="ECO:0000259" key="5">
    <source>
        <dbReference type="PROSITE" id="PS50931"/>
    </source>
</evidence>
<dbReference type="PRINTS" id="PR00039">
    <property type="entry name" value="HTHLYSR"/>
</dbReference>
<dbReference type="SUPFAM" id="SSF46785">
    <property type="entry name" value="Winged helix' DNA-binding domain"/>
    <property type="match status" value="1"/>
</dbReference>
<dbReference type="InterPro" id="IPR050950">
    <property type="entry name" value="HTH-type_LysR_regulators"/>
</dbReference>
<keyword evidence="2" id="KW-0805">Transcription regulation</keyword>
<dbReference type="Pfam" id="PF03466">
    <property type="entry name" value="LysR_substrate"/>
    <property type="match status" value="1"/>
</dbReference>
<dbReference type="SUPFAM" id="SSF53850">
    <property type="entry name" value="Periplasmic binding protein-like II"/>
    <property type="match status" value="1"/>
</dbReference>
<dbReference type="Gene3D" id="3.40.190.10">
    <property type="entry name" value="Periplasmic binding protein-like II"/>
    <property type="match status" value="2"/>
</dbReference>
<evidence type="ECO:0000256" key="4">
    <source>
        <dbReference type="ARBA" id="ARBA00023163"/>
    </source>
</evidence>